<evidence type="ECO:0000256" key="5">
    <source>
        <dbReference type="SAM" id="Phobius"/>
    </source>
</evidence>
<feature type="transmembrane region" description="Helical" evidence="5">
    <location>
        <begin position="48"/>
        <end position="69"/>
    </location>
</feature>
<dbReference type="Proteomes" id="UP000198853">
    <property type="component" value="Unassembled WGS sequence"/>
</dbReference>
<feature type="transmembrane region" description="Helical" evidence="5">
    <location>
        <begin position="20"/>
        <end position="42"/>
    </location>
</feature>
<gene>
    <name evidence="6" type="ORF">SAMN04488123_11128</name>
</gene>
<keyword evidence="7" id="KW-1185">Reference proteome</keyword>
<keyword evidence="6" id="KW-0808">Transferase</keyword>
<evidence type="ECO:0000313" key="7">
    <source>
        <dbReference type="Proteomes" id="UP000198853"/>
    </source>
</evidence>
<dbReference type="InterPro" id="IPR026046">
    <property type="entry name" value="UBIAD1"/>
</dbReference>
<evidence type="ECO:0000313" key="6">
    <source>
        <dbReference type="EMBL" id="SDJ01422.1"/>
    </source>
</evidence>
<reference evidence="6 7" key="1">
    <citation type="submission" date="2016-10" db="EMBL/GenBank/DDBJ databases">
        <authorList>
            <person name="de Groot N.N."/>
        </authorList>
    </citation>
    <scope>NUCLEOTIDE SEQUENCE [LARGE SCALE GENOMIC DNA]</scope>
    <source>
        <strain evidence="6 7">DSM 21771</strain>
    </source>
</reference>
<dbReference type="CDD" id="cd13962">
    <property type="entry name" value="PT_UbiA_UBIAD1"/>
    <property type="match status" value="1"/>
</dbReference>
<feature type="transmembrane region" description="Helical" evidence="5">
    <location>
        <begin position="107"/>
        <end position="124"/>
    </location>
</feature>
<dbReference type="GO" id="GO:0004659">
    <property type="term" value="F:prenyltransferase activity"/>
    <property type="evidence" value="ECO:0007669"/>
    <property type="project" value="InterPro"/>
</dbReference>
<feature type="transmembrane region" description="Helical" evidence="5">
    <location>
        <begin position="239"/>
        <end position="255"/>
    </location>
</feature>
<keyword evidence="2 5" id="KW-0812">Transmembrane</keyword>
<dbReference type="AlphaFoldDB" id="A0A1G8Q9H3"/>
<evidence type="ECO:0000256" key="4">
    <source>
        <dbReference type="ARBA" id="ARBA00023136"/>
    </source>
</evidence>
<sequence>MATRALSIIQGSWQLLRMIAVASSSFATIISTMLPLFLYYTLSPNNLLFILLILITGAIFIHGLLTHLLNDVSDYKSGTDALSPAILSGGSRVTQDGMISIESMEKIGKWLAFYIILISIPLVYLGYYQLSILLLIGVWAAASYSLPPLQLSYRPFLGEIFSLFPAMVALGLAGAWLALDEVPVWALQNATINALICVAWVMVHHIPDREADKQAHPTKQTSIVWSVEKFGESFSRFPALLYLLLTGLCVFWLGMERLWAALGVLVIVTAAITLVANMNIKDDQQVSTCEKILLLFAVITAVWLGVFI</sequence>
<organism evidence="6 7">
    <name type="scientific">Natribacillus halophilus</name>
    <dbReference type="NCBI Taxonomy" id="549003"/>
    <lineage>
        <taxon>Bacteria</taxon>
        <taxon>Bacillati</taxon>
        <taxon>Bacillota</taxon>
        <taxon>Bacilli</taxon>
        <taxon>Bacillales</taxon>
        <taxon>Bacillaceae</taxon>
        <taxon>Natribacillus</taxon>
    </lineage>
</organism>
<dbReference type="OrthoDB" id="2380496at2"/>
<protein>
    <submittedName>
        <fullName evidence="6">1,4-dihydroxy-2-naphthoate octaprenyltransferase</fullName>
    </submittedName>
</protein>
<feature type="transmembrane region" description="Helical" evidence="5">
    <location>
        <begin position="261"/>
        <end position="280"/>
    </location>
</feature>
<comment type="subcellular location">
    <subcellularLocation>
        <location evidence="1">Membrane</location>
        <topology evidence="1">Multi-pass membrane protein</topology>
    </subcellularLocation>
</comment>
<feature type="transmembrane region" description="Helical" evidence="5">
    <location>
        <begin position="292"/>
        <end position="307"/>
    </location>
</feature>
<proteinExistence type="predicted"/>
<evidence type="ECO:0000256" key="2">
    <source>
        <dbReference type="ARBA" id="ARBA00022692"/>
    </source>
</evidence>
<feature type="transmembrane region" description="Helical" evidence="5">
    <location>
        <begin position="156"/>
        <end position="179"/>
    </location>
</feature>
<evidence type="ECO:0000256" key="1">
    <source>
        <dbReference type="ARBA" id="ARBA00004141"/>
    </source>
</evidence>
<dbReference type="InterPro" id="IPR000537">
    <property type="entry name" value="UbiA_prenyltransferase"/>
</dbReference>
<name>A0A1G8Q9H3_9BACI</name>
<dbReference type="RefSeq" id="WP_090399066.1">
    <property type="nucleotide sequence ID" value="NZ_FNEN01000011.1"/>
</dbReference>
<accession>A0A1G8Q9H3</accession>
<dbReference type="Pfam" id="PF01040">
    <property type="entry name" value="UbiA"/>
    <property type="match status" value="1"/>
</dbReference>
<keyword evidence="4 5" id="KW-0472">Membrane</keyword>
<dbReference type="EMBL" id="FNEN01000011">
    <property type="protein sequence ID" value="SDJ01422.1"/>
    <property type="molecule type" value="Genomic_DNA"/>
</dbReference>
<dbReference type="GO" id="GO:0016020">
    <property type="term" value="C:membrane"/>
    <property type="evidence" value="ECO:0007669"/>
    <property type="project" value="UniProtKB-SubCell"/>
</dbReference>
<keyword evidence="3 5" id="KW-1133">Transmembrane helix</keyword>
<evidence type="ECO:0000256" key="3">
    <source>
        <dbReference type="ARBA" id="ARBA00022989"/>
    </source>
</evidence>